<feature type="compositionally biased region" description="Polar residues" evidence="1">
    <location>
        <begin position="104"/>
        <end position="117"/>
    </location>
</feature>
<evidence type="ECO:0000256" key="1">
    <source>
        <dbReference type="SAM" id="MobiDB-lite"/>
    </source>
</evidence>
<dbReference type="OrthoDB" id="10430094at2759"/>
<reference evidence="2" key="1">
    <citation type="submission" date="2020-08" db="EMBL/GenBank/DDBJ databases">
        <title>Multicomponent nature underlies the extraordinary mechanical properties of spider dragline silk.</title>
        <authorList>
            <person name="Kono N."/>
            <person name="Nakamura H."/>
            <person name="Mori M."/>
            <person name="Yoshida Y."/>
            <person name="Ohtoshi R."/>
            <person name="Malay A.D."/>
            <person name="Moran D.A.P."/>
            <person name="Tomita M."/>
            <person name="Numata K."/>
            <person name="Arakawa K."/>
        </authorList>
    </citation>
    <scope>NUCLEOTIDE SEQUENCE</scope>
</reference>
<feature type="compositionally biased region" description="Basic residues" evidence="1">
    <location>
        <begin position="122"/>
        <end position="137"/>
    </location>
</feature>
<gene>
    <name evidence="2" type="ORF">NPIL_409171</name>
</gene>
<keyword evidence="3" id="KW-1185">Reference proteome</keyword>
<dbReference type="AlphaFoldDB" id="A0A8X6QNM1"/>
<evidence type="ECO:0000313" key="3">
    <source>
        <dbReference type="Proteomes" id="UP000887013"/>
    </source>
</evidence>
<accession>A0A8X6QNM1</accession>
<dbReference type="EMBL" id="BMAW01082967">
    <property type="protein sequence ID" value="GFU31549.1"/>
    <property type="molecule type" value="Genomic_DNA"/>
</dbReference>
<name>A0A8X6QNM1_NEPPI</name>
<feature type="region of interest" description="Disordered" evidence="1">
    <location>
        <begin position="104"/>
        <end position="144"/>
    </location>
</feature>
<evidence type="ECO:0000313" key="2">
    <source>
        <dbReference type="EMBL" id="GFU31549.1"/>
    </source>
</evidence>
<sequence>MLSTTIDQRRNQGPIKPSTLYLSLYIYASAKRFESPAFPPRNRTISAHEGTESIAISLIDALQDKNKRATKKSACLQNLIYFNFVGHIYPVCISRITVTAQTTGRHSPFNGTQTIASSLPPRRARQRPSVKTRPPKCHSKDPGAFPAEHRTCGGHQASPCATQTRNISLRCPHLGFDIIPAEF</sequence>
<organism evidence="2 3">
    <name type="scientific">Nephila pilipes</name>
    <name type="common">Giant wood spider</name>
    <name type="synonym">Nephila maculata</name>
    <dbReference type="NCBI Taxonomy" id="299642"/>
    <lineage>
        <taxon>Eukaryota</taxon>
        <taxon>Metazoa</taxon>
        <taxon>Ecdysozoa</taxon>
        <taxon>Arthropoda</taxon>
        <taxon>Chelicerata</taxon>
        <taxon>Arachnida</taxon>
        <taxon>Araneae</taxon>
        <taxon>Araneomorphae</taxon>
        <taxon>Entelegynae</taxon>
        <taxon>Araneoidea</taxon>
        <taxon>Nephilidae</taxon>
        <taxon>Nephila</taxon>
    </lineage>
</organism>
<comment type="caution">
    <text evidence="2">The sequence shown here is derived from an EMBL/GenBank/DDBJ whole genome shotgun (WGS) entry which is preliminary data.</text>
</comment>
<protein>
    <submittedName>
        <fullName evidence="2">Uncharacterized protein</fullName>
    </submittedName>
</protein>
<dbReference type="Proteomes" id="UP000887013">
    <property type="component" value="Unassembled WGS sequence"/>
</dbReference>
<proteinExistence type="predicted"/>